<dbReference type="Proteomes" id="UP000077134">
    <property type="component" value="Unassembled WGS sequence"/>
</dbReference>
<keyword evidence="4" id="KW-1185">Reference proteome</keyword>
<dbReference type="GO" id="GO:0080120">
    <property type="term" value="P:CAAX-box protein maturation"/>
    <property type="evidence" value="ECO:0007669"/>
    <property type="project" value="UniProtKB-ARBA"/>
</dbReference>
<feature type="domain" description="CAAX prenyl protease 2/Lysostaphin resistance protein A-like" evidence="2">
    <location>
        <begin position="109"/>
        <end position="207"/>
    </location>
</feature>
<keyword evidence="3" id="KW-0378">Hydrolase</keyword>
<name>A0A167EGH8_9BACL</name>
<evidence type="ECO:0000313" key="3">
    <source>
        <dbReference type="EMBL" id="OAB75529.1"/>
    </source>
</evidence>
<dbReference type="AlphaFoldDB" id="A0A167EGH8"/>
<feature type="transmembrane region" description="Helical" evidence="1">
    <location>
        <begin position="112"/>
        <end position="129"/>
    </location>
</feature>
<keyword evidence="1" id="KW-0472">Membrane</keyword>
<dbReference type="EMBL" id="LSFN01000008">
    <property type="protein sequence ID" value="OAB75529.1"/>
    <property type="molecule type" value="Genomic_DNA"/>
</dbReference>
<reference evidence="3 4" key="1">
    <citation type="submission" date="2016-02" db="EMBL/GenBank/DDBJ databases">
        <title>Paenibacillus sp. LPB0068, isolated from Crassostrea gigas.</title>
        <authorList>
            <person name="Shin S.-K."/>
            <person name="Yi H."/>
        </authorList>
    </citation>
    <scope>NUCLEOTIDE SEQUENCE [LARGE SCALE GENOMIC DNA]</scope>
    <source>
        <strain evidence="3 4">LPB0068</strain>
    </source>
</reference>
<dbReference type="GO" id="GO:0004175">
    <property type="term" value="F:endopeptidase activity"/>
    <property type="evidence" value="ECO:0007669"/>
    <property type="project" value="UniProtKB-ARBA"/>
</dbReference>
<evidence type="ECO:0000313" key="4">
    <source>
        <dbReference type="Proteomes" id="UP000077134"/>
    </source>
</evidence>
<dbReference type="KEGG" id="pcx:LPB68_10465"/>
<feature type="transmembrane region" description="Helical" evidence="1">
    <location>
        <begin position="45"/>
        <end position="65"/>
    </location>
</feature>
<keyword evidence="1" id="KW-0812">Transmembrane</keyword>
<keyword evidence="1" id="KW-1133">Transmembrane helix</keyword>
<protein>
    <submittedName>
        <fullName evidence="3">CAAX protease</fullName>
    </submittedName>
</protein>
<keyword evidence="3" id="KW-0645">Protease</keyword>
<accession>A0A167EGH8</accession>
<dbReference type="InterPro" id="IPR003675">
    <property type="entry name" value="Rce1/LyrA-like_dom"/>
</dbReference>
<dbReference type="GO" id="GO:0006508">
    <property type="term" value="P:proteolysis"/>
    <property type="evidence" value="ECO:0007669"/>
    <property type="project" value="UniProtKB-KW"/>
</dbReference>
<dbReference type="Pfam" id="PF02517">
    <property type="entry name" value="Rce1-like"/>
    <property type="match status" value="1"/>
</dbReference>
<proteinExistence type="predicted"/>
<feature type="transmembrane region" description="Helical" evidence="1">
    <location>
        <begin position="85"/>
        <end position="100"/>
    </location>
</feature>
<feature type="transmembrane region" description="Helical" evidence="1">
    <location>
        <begin position="16"/>
        <end position="39"/>
    </location>
</feature>
<gene>
    <name evidence="3" type="ORF">PNBC_08530</name>
</gene>
<feature type="transmembrane region" description="Helical" evidence="1">
    <location>
        <begin position="171"/>
        <end position="189"/>
    </location>
</feature>
<sequence>MSNPRNKTLFSQRRPVLTVVIIEVLLLLAIFVAGAYVTIKEINNVSPVLISFIPISLILIIYLTWRRKWHDIGFQSLANIPKRHWLLYTPLIVVLVVISLDGFKEVTVSEVFYFIFFTLLVGFVEETVYRGLILKTLLNKSIRVAVITSSILFSLTHLLNVMSGQSMEQTLLQLVYALVMGVVLALLMIKNANIWPLITFHFLHNLIQFLGNEQSTTLGYDIIVILILIIQCVWLMVSLKKQHVAG</sequence>
<dbReference type="PANTHER" id="PTHR36435:SF1">
    <property type="entry name" value="CAAX AMINO TERMINAL PROTEASE FAMILY PROTEIN"/>
    <property type="match status" value="1"/>
</dbReference>
<evidence type="ECO:0000256" key="1">
    <source>
        <dbReference type="SAM" id="Phobius"/>
    </source>
</evidence>
<comment type="caution">
    <text evidence="3">The sequence shown here is derived from an EMBL/GenBank/DDBJ whole genome shotgun (WGS) entry which is preliminary data.</text>
</comment>
<dbReference type="InterPro" id="IPR052710">
    <property type="entry name" value="CAAX_protease"/>
</dbReference>
<feature type="transmembrane region" description="Helical" evidence="1">
    <location>
        <begin position="141"/>
        <end position="159"/>
    </location>
</feature>
<dbReference type="STRING" id="1763538.LPB68_10465"/>
<organism evidence="3 4">
    <name type="scientific">Paenibacillus crassostreae</name>
    <dbReference type="NCBI Taxonomy" id="1763538"/>
    <lineage>
        <taxon>Bacteria</taxon>
        <taxon>Bacillati</taxon>
        <taxon>Bacillota</taxon>
        <taxon>Bacilli</taxon>
        <taxon>Bacillales</taxon>
        <taxon>Paenibacillaceae</taxon>
        <taxon>Paenibacillus</taxon>
    </lineage>
</organism>
<dbReference type="RefSeq" id="WP_068657143.1">
    <property type="nucleotide sequence ID" value="NZ_CP017770.1"/>
</dbReference>
<dbReference type="OrthoDB" id="371054at2"/>
<feature type="transmembrane region" description="Helical" evidence="1">
    <location>
        <begin position="217"/>
        <end position="237"/>
    </location>
</feature>
<evidence type="ECO:0000259" key="2">
    <source>
        <dbReference type="Pfam" id="PF02517"/>
    </source>
</evidence>
<dbReference type="PANTHER" id="PTHR36435">
    <property type="entry name" value="SLR1288 PROTEIN"/>
    <property type="match status" value="1"/>
</dbReference>